<keyword evidence="3" id="KW-1185">Reference proteome</keyword>
<organism evidence="2 3">
    <name type="scientific">Pontibacter actiniarum</name>
    <dbReference type="NCBI Taxonomy" id="323450"/>
    <lineage>
        <taxon>Bacteria</taxon>
        <taxon>Pseudomonadati</taxon>
        <taxon>Bacteroidota</taxon>
        <taxon>Cytophagia</taxon>
        <taxon>Cytophagales</taxon>
        <taxon>Hymenobacteraceae</taxon>
        <taxon>Pontibacter</taxon>
    </lineage>
</organism>
<protein>
    <submittedName>
        <fullName evidence="2">Uncharacterized protein</fullName>
    </submittedName>
</protein>
<accession>A0A1X9YNQ6</accession>
<gene>
    <name evidence="2" type="ORF">CA264_03115</name>
</gene>
<evidence type="ECO:0000313" key="3">
    <source>
        <dbReference type="Proteomes" id="UP000266292"/>
    </source>
</evidence>
<dbReference type="AlphaFoldDB" id="A0A1X9YNQ6"/>
<dbReference type="EMBL" id="CP021235">
    <property type="protein sequence ID" value="ARS34513.1"/>
    <property type="molecule type" value="Genomic_DNA"/>
</dbReference>
<reference evidence="3" key="1">
    <citation type="submission" date="2017-05" db="EMBL/GenBank/DDBJ databases">
        <authorList>
            <person name="Ray J."/>
            <person name="Price M."/>
            <person name="Deutschbauer A."/>
        </authorList>
    </citation>
    <scope>NUCLEOTIDE SEQUENCE [LARGE SCALE GENOMIC DNA]</scope>
    <source>
        <strain evidence="3">DSM 19842</strain>
    </source>
</reference>
<dbReference type="Proteomes" id="UP000266292">
    <property type="component" value="Chromosome"/>
</dbReference>
<sequence length="208" mass="24444">MNNALKANERELIKLIRFFSKRATQLMETGELTAAHEQLTQACQNLETQLLTHASNRTAILTKRERLEKLIEDNAQCPKCHKADMLKKQGVTTNEHGWKCNTYRCRRCNTSFTWNRPNNPWHMVAFLELYIKELEGTLTADMEPSLRQHTEAAIPQLQDSLFRLQPVLQDSDEEVQALEEKEREMDKLIHQFKNYLLIEKIKLDTYQE</sequence>
<dbReference type="RefSeq" id="WP_025604505.1">
    <property type="nucleotide sequence ID" value="NZ_CP021235.1"/>
</dbReference>
<dbReference type="OrthoDB" id="892590at2"/>
<name>A0A1X9YNQ6_9BACT</name>
<proteinExistence type="predicted"/>
<evidence type="ECO:0000313" key="2">
    <source>
        <dbReference type="EMBL" id="ARS34513.1"/>
    </source>
</evidence>
<dbReference type="KEGG" id="pact:CA264_03115"/>
<keyword evidence="1" id="KW-0175">Coiled coil</keyword>
<evidence type="ECO:0000256" key="1">
    <source>
        <dbReference type="SAM" id="Coils"/>
    </source>
</evidence>
<feature type="coiled-coil region" evidence="1">
    <location>
        <begin position="168"/>
        <end position="198"/>
    </location>
</feature>